<dbReference type="InterPro" id="IPR001763">
    <property type="entry name" value="Rhodanese-like_dom"/>
</dbReference>
<accession>A0ABU8BN21</accession>
<dbReference type="SUPFAM" id="SSF56281">
    <property type="entry name" value="Metallo-hydrolase/oxidoreductase"/>
    <property type="match status" value="1"/>
</dbReference>
<dbReference type="InterPro" id="IPR036866">
    <property type="entry name" value="RibonucZ/Hydroxyglut_hydro"/>
</dbReference>
<dbReference type="InterPro" id="IPR036873">
    <property type="entry name" value="Rhodanese-like_dom_sf"/>
</dbReference>
<comment type="caution">
    <text evidence="3">The sequence shown here is derived from an EMBL/GenBank/DDBJ whole genome shotgun (WGS) entry which is preliminary data.</text>
</comment>
<dbReference type="PANTHER" id="PTHR43084">
    <property type="entry name" value="PERSULFIDE DIOXYGENASE ETHE1"/>
    <property type="match status" value="1"/>
</dbReference>
<dbReference type="Gene3D" id="3.40.250.10">
    <property type="entry name" value="Rhodanese-like domain"/>
    <property type="match status" value="1"/>
</dbReference>
<evidence type="ECO:0000256" key="1">
    <source>
        <dbReference type="ARBA" id="ARBA00022723"/>
    </source>
</evidence>
<dbReference type="InterPro" id="IPR044528">
    <property type="entry name" value="POD-like_MBL-fold"/>
</dbReference>
<evidence type="ECO:0000313" key="4">
    <source>
        <dbReference type="Proteomes" id="UP001364224"/>
    </source>
</evidence>
<evidence type="ECO:0000313" key="3">
    <source>
        <dbReference type="EMBL" id="MEH2559952.1"/>
    </source>
</evidence>
<dbReference type="InterPro" id="IPR051682">
    <property type="entry name" value="Mito_Persulfide_Diox"/>
</dbReference>
<dbReference type="PROSITE" id="PS50206">
    <property type="entry name" value="RHODANESE_3"/>
    <property type="match status" value="1"/>
</dbReference>
<dbReference type="SMART" id="SM00849">
    <property type="entry name" value="Lactamase_B"/>
    <property type="match status" value="1"/>
</dbReference>
<protein>
    <submittedName>
        <fullName evidence="3">Glyoxylase-like metal-dependent hydrolase (Beta-lactamase superfamily II)/rhodanese-related sulfurtransferase</fullName>
    </submittedName>
</protein>
<dbReference type="Pfam" id="PF00753">
    <property type="entry name" value="Lactamase_B"/>
    <property type="match status" value="1"/>
</dbReference>
<dbReference type="SMART" id="SM00450">
    <property type="entry name" value="RHOD"/>
    <property type="match status" value="1"/>
</dbReference>
<dbReference type="SUPFAM" id="SSF52821">
    <property type="entry name" value="Rhodanese/Cell cycle control phosphatase"/>
    <property type="match status" value="1"/>
</dbReference>
<dbReference type="PANTHER" id="PTHR43084:SF1">
    <property type="entry name" value="PERSULFIDE DIOXYGENASE ETHE1, MITOCHONDRIAL"/>
    <property type="match status" value="1"/>
</dbReference>
<sequence>MIFRQLFDSVSGTYSYLLASRAGGEALILDPVLEKADRYCQLLRELDLRLVKAVDTHLHADHVTGLGELRDRTQCITIMGEQSKADVVSMRVSDGDKVMIEGLSLDVMYTPGHTDDSYSYLMGDRVFTGDTLLIRGTGRTDFQNGSSRAQYESIFNRLLKLPDETMVFPAHDYKGDTVSTIGEERRYNPRLQVRSVDEYIELMANLKLPNPKMMDVAVPANMHVGLHQEDLAKQGLALSARDAINRLGRPDILLVDLRETSERAKHGTISGALHAPYPGIAESLKPGGMLREVAAATGRRVVFFCAFGERSAMAVTAAKNAGLANTAHIEGGIDAWKKVGGPVVMG</sequence>
<keyword evidence="4" id="KW-1185">Reference proteome</keyword>
<reference evidence="3 4" key="1">
    <citation type="submission" date="2024-02" db="EMBL/GenBank/DDBJ databases">
        <title>Adaptive strategies in a cosmopolitan and abundant soil bacterium.</title>
        <authorList>
            <person name="Carini P."/>
        </authorList>
    </citation>
    <scope>NUCLEOTIDE SEQUENCE [LARGE SCALE GENOMIC DNA]</scope>
    <source>
        <strain evidence="3 4">AZCC 1608</strain>
    </source>
</reference>
<proteinExistence type="predicted"/>
<organism evidence="3 4">
    <name type="scientific">Bradyrhizobium algeriense</name>
    <dbReference type="NCBI Taxonomy" id="634784"/>
    <lineage>
        <taxon>Bacteria</taxon>
        <taxon>Pseudomonadati</taxon>
        <taxon>Pseudomonadota</taxon>
        <taxon>Alphaproteobacteria</taxon>
        <taxon>Hyphomicrobiales</taxon>
        <taxon>Nitrobacteraceae</taxon>
        <taxon>Bradyrhizobium</taxon>
    </lineage>
</organism>
<dbReference type="Proteomes" id="UP001364224">
    <property type="component" value="Unassembled WGS sequence"/>
</dbReference>
<dbReference type="EMBL" id="JAZHRV010000001">
    <property type="protein sequence ID" value="MEH2559952.1"/>
    <property type="molecule type" value="Genomic_DNA"/>
</dbReference>
<dbReference type="Pfam" id="PF00581">
    <property type="entry name" value="Rhodanese"/>
    <property type="match status" value="1"/>
</dbReference>
<name>A0ABU8BN21_9BRAD</name>
<evidence type="ECO:0000259" key="2">
    <source>
        <dbReference type="PROSITE" id="PS50206"/>
    </source>
</evidence>
<dbReference type="RefSeq" id="WP_334488594.1">
    <property type="nucleotide sequence ID" value="NZ_JAZHRV010000001.1"/>
</dbReference>
<dbReference type="CDD" id="cd07724">
    <property type="entry name" value="POD-like_MBL-fold"/>
    <property type="match status" value="1"/>
</dbReference>
<dbReference type="Gene3D" id="3.60.15.10">
    <property type="entry name" value="Ribonuclease Z/Hydroxyacylglutathione hydrolase-like"/>
    <property type="match status" value="1"/>
</dbReference>
<gene>
    <name evidence="3" type="ORF">V1286_007481</name>
</gene>
<dbReference type="InterPro" id="IPR001279">
    <property type="entry name" value="Metallo-B-lactamas"/>
</dbReference>
<keyword evidence="1" id="KW-0479">Metal-binding</keyword>
<feature type="domain" description="Rhodanese" evidence="2">
    <location>
        <begin position="248"/>
        <end position="345"/>
    </location>
</feature>